<dbReference type="Pfam" id="PF03101">
    <property type="entry name" value="FAR1"/>
    <property type="match status" value="1"/>
</dbReference>
<reference evidence="2 3" key="1">
    <citation type="journal article" date="2023" name="G3 (Bethesda)">
        <title>A chromosome-length genome assembly and annotation of blackberry (Rubus argutus, cv. 'Hillquist').</title>
        <authorList>
            <person name="Bruna T."/>
            <person name="Aryal R."/>
            <person name="Dudchenko O."/>
            <person name="Sargent D.J."/>
            <person name="Mead D."/>
            <person name="Buti M."/>
            <person name="Cavallini A."/>
            <person name="Hytonen T."/>
            <person name="Andres J."/>
            <person name="Pham M."/>
            <person name="Weisz D."/>
            <person name="Mascagni F."/>
            <person name="Usai G."/>
            <person name="Natali L."/>
            <person name="Bassil N."/>
            <person name="Fernandez G.E."/>
            <person name="Lomsadze A."/>
            <person name="Armour M."/>
            <person name="Olukolu B."/>
            <person name="Poorten T."/>
            <person name="Britton C."/>
            <person name="Davik J."/>
            <person name="Ashrafi H."/>
            <person name="Aiden E.L."/>
            <person name="Borodovsky M."/>
            <person name="Worthington M."/>
        </authorList>
    </citation>
    <scope>NUCLEOTIDE SEQUENCE [LARGE SCALE GENOMIC DNA]</scope>
    <source>
        <strain evidence="2">PI 553951</strain>
    </source>
</reference>
<evidence type="ECO:0000259" key="1">
    <source>
        <dbReference type="Pfam" id="PF03101"/>
    </source>
</evidence>
<feature type="domain" description="FAR1" evidence="1">
    <location>
        <begin position="115"/>
        <end position="206"/>
    </location>
</feature>
<dbReference type="AlphaFoldDB" id="A0AAW1WCU5"/>
<proteinExistence type="predicted"/>
<protein>
    <recommendedName>
        <fullName evidence="1">FAR1 domain-containing protein</fullName>
    </recommendedName>
</protein>
<dbReference type="Proteomes" id="UP001457282">
    <property type="component" value="Unassembled WGS sequence"/>
</dbReference>
<keyword evidence="3" id="KW-1185">Reference proteome</keyword>
<dbReference type="PANTHER" id="PTHR46328">
    <property type="entry name" value="FAR-RED IMPAIRED RESPONSIVE (FAR1) FAMILY PROTEIN-RELATED"/>
    <property type="match status" value="1"/>
</dbReference>
<evidence type="ECO:0000313" key="3">
    <source>
        <dbReference type="Proteomes" id="UP001457282"/>
    </source>
</evidence>
<evidence type="ECO:0000313" key="2">
    <source>
        <dbReference type="EMBL" id="KAK9922614.1"/>
    </source>
</evidence>
<accession>A0AAW1WCU5</accession>
<dbReference type="InterPro" id="IPR004330">
    <property type="entry name" value="FAR1_DNA_bnd_dom"/>
</dbReference>
<gene>
    <name evidence="2" type="ORF">M0R45_031071</name>
</gene>
<dbReference type="EMBL" id="JBEDUW010000006">
    <property type="protein sequence ID" value="KAK9922614.1"/>
    <property type="molecule type" value="Genomic_DNA"/>
</dbReference>
<organism evidence="2 3">
    <name type="scientific">Rubus argutus</name>
    <name type="common">Southern blackberry</name>
    <dbReference type="NCBI Taxonomy" id="59490"/>
    <lineage>
        <taxon>Eukaryota</taxon>
        <taxon>Viridiplantae</taxon>
        <taxon>Streptophyta</taxon>
        <taxon>Embryophyta</taxon>
        <taxon>Tracheophyta</taxon>
        <taxon>Spermatophyta</taxon>
        <taxon>Magnoliopsida</taxon>
        <taxon>eudicotyledons</taxon>
        <taxon>Gunneridae</taxon>
        <taxon>Pentapetalae</taxon>
        <taxon>rosids</taxon>
        <taxon>fabids</taxon>
        <taxon>Rosales</taxon>
        <taxon>Rosaceae</taxon>
        <taxon>Rosoideae</taxon>
        <taxon>Rosoideae incertae sedis</taxon>
        <taxon>Rubus</taxon>
    </lineage>
</organism>
<name>A0AAW1WCU5_RUBAR</name>
<sequence length="230" mass="26513">MGWVTRWQRRCSSTAWKRRAAATASSNLIDYVGWRLREKSMGRIVEKELLGCGKKDKRFGLVMENFLMNGSVENQNKNCGGVNASLQQYHGKPFTKLCTDDLVGKWFETLEVTSKFYYDYAHAIGFSMRKDALRRGKDIEVSIRQWCCSCQGFRPDDDANCPKRVRTARKETRTGCKAVFLVNYCTKNKRYVVRNFITDHNHELVPSADSHFLRSRRNCNNSDVAQATVL</sequence>
<comment type="caution">
    <text evidence="2">The sequence shown here is derived from an EMBL/GenBank/DDBJ whole genome shotgun (WGS) entry which is preliminary data.</text>
</comment>